<evidence type="ECO:0000256" key="1">
    <source>
        <dbReference type="ARBA" id="ARBA00021292"/>
    </source>
</evidence>
<dbReference type="Proteomes" id="UP000199009">
    <property type="component" value="Chromosome I"/>
</dbReference>
<evidence type="ECO:0000256" key="2">
    <source>
        <dbReference type="ARBA" id="ARBA00022676"/>
    </source>
</evidence>
<accession>A0A1G8CQE8</accession>
<keyword evidence="7" id="KW-1185">Reference proteome</keyword>
<dbReference type="PANTHER" id="PTHR45947:SF3">
    <property type="entry name" value="SULFOQUINOVOSYL TRANSFERASE SQD2"/>
    <property type="match status" value="1"/>
</dbReference>
<dbReference type="PANTHER" id="PTHR45947">
    <property type="entry name" value="SULFOQUINOVOSYL TRANSFERASE SQD2"/>
    <property type="match status" value="1"/>
</dbReference>
<dbReference type="InterPro" id="IPR001296">
    <property type="entry name" value="Glyco_trans_1"/>
</dbReference>
<dbReference type="CDD" id="cd03801">
    <property type="entry name" value="GT4_PimA-like"/>
    <property type="match status" value="1"/>
</dbReference>
<dbReference type="GO" id="GO:0016758">
    <property type="term" value="F:hexosyltransferase activity"/>
    <property type="evidence" value="ECO:0007669"/>
    <property type="project" value="TreeGrafter"/>
</dbReference>
<keyword evidence="2" id="KW-0328">Glycosyltransferase</keyword>
<evidence type="ECO:0000259" key="4">
    <source>
        <dbReference type="Pfam" id="PF00534"/>
    </source>
</evidence>
<dbReference type="EMBL" id="LT629692">
    <property type="protein sequence ID" value="SDH47715.1"/>
    <property type="molecule type" value="Genomic_DNA"/>
</dbReference>
<dbReference type="SUPFAM" id="SSF53756">
    <property type="entry name" value="UDP-Glycosyltransferase/glycogen phosphorylase"/>
    <property type="match status" value="1"/>
</dbReference>
<feature type="domain" description="Glycosyltransferase subfamily 4-like N-terminal" evidence="5">
    <location>
        <begin position="25"/>
        <end position="179"/>
    </location>
</feature>
<name>A0A1G8CQE8_9MICO</name>
<gene>
    <name evidence="6" type="ORF">SAMN04489810_3142</name>
</gene>
<dbReference type="Pfam" id="PF13579">
    <property type="entry name" value="Glyco_trans_4_4"/>
    <property type="match status" value="1"/>
</dbReference>
<evidence type="ECO:0000259" key="5">
    <source>
        <dbReference type="Pfam" id="PF13579"/>
    </source>
</evidence>
<evidence type="ECO:0000256" key="3">
    <source>
        <dbReference type="ARBA" id="ARBA00022679"/>
    </source>
</evidence>
<dbReference type="AlphaFoldDB" id="A0A1G8CQE8"/>
<dbReference type="Gene3D" id="3.40.50.2000">
    <property type="entry name" value="Glycogen Phosphorylase B"/>
    <property type="match status" value="2"/>
</dbReference>
<evidence type="ECO:0000313" key="6">
    <source>
        <dbReference type="EMBL" id="SDH47715.1"/>
    </source>
</evidence>
<dbReference type="InterPro" id="IPR028098">
    <property type="entry name" value="Glyco_trans_4-like_N"/>
</dbReference>
<dbReference type="Pfam" id="PF00534">
    <property type="entry name" value="Glycos_transf_1"/>
    <property type="match status" value="1"/>
</dbReference>
<dbReference type="STRING" id="370764.SAMN04489810_3142"/>
<sequence>MQSSHRTRSKTVAVAFDLVYPQSKGGGERYYRGLAEELARTGRDVDYLTSDQPSSEAEPQNIRLVAVSAPLRLYDEAGVRRWQAAVHYTWGLFRTLVRSRRSYGSVIVSSTPVLNVFAARAALLGSGTRVVVDYLEVWDRPKWIEYAGRITGFIAWLLQRAAIWITPAATCHAQLTARRLRGEGYRGPLAISPGLIDGIGNPGALTAASRPPFVLYAGRHIADKQIEFLPAAVEEVRRTIPDLELVILGRGSHTDTILEAVGDRDWVSLPGFVDEEELRHLFSTAACLANPSRREGYGLVVVEAAAWGTPVVLVSDENNASTELIAEGVNGFVAASTAPGALGAAIMSVLQGGEELRHRTREWYEEAVRTRTIEKTVQGILPMLDGATRAGSSA</sequence>
<reference evidence="6 7" key="1">
    <citation type="submission" date="2016-10" db="EMBL/GenBank/DDBJ databases">
        <authorList>
            <person name="de Groot N.N."/>
        </authorList>
    </citation>
    <scope>NUCLEOTIDE SEQUENCE [LARGE SCALE GENOMIC DNA]</scope>
    <source>
        <strain evidence="6 7">DSM 23142</strain>
    </source>
</reference>
<protein>
    <recommendedName>
        <fullName evidence="1">D-inositol 3-phosphate glycosyltransferase</fullName>
    </recommendedName>
</protein>
<proteinExistence type="predicted"/>
<feature type="domain" description="Glycosyl transferase family 1" evidence="4">
    <location>
        <begin position="207"/>
        <end position="362"/>
    </location>
</feature>
<organism evidence="6 7">
    <name type="scientific">Microbacterium pygmaeum</name>
    <dbReference type="NCBI Taxonomy" id="370764"/>
    <lineage>
        <taxon>Bacteria</taxon>
        <taxon>Bacillati</taxon>
        <taxon>Actinomycetota</taxon>
        <taxon>Actinomycetes</taxon>
        <taxon>Micrococcales</taxon>
        <taxon>Microbacteriaceae</taxon>
        <taxon>Microbacterium</taxon>
    </lineage>
</organism>
<keyword evidence="3 6" id="KW-0808">Transferase</keyword>
<dbReference type="InterPro" id="IPR050194">
    <property type="entry name" value="Glycosyltransferase_grp1"/>
</dbReference>
<evidence type="ECO:0000313" key="7">
    <source>
        <dbReference type="Proteomes" id="UP000199009"/>
    </source>
</evidence>
<dbReference type="GO" id="GO:1901137">
    <property type="term" value="P:carbohydrate derivative biosynthetic process"/>
    <property type="evidence" value="ECO:0007669"/>
    <property type="project" value="UniProtKB-ARBA"/>
</dbReference>